<dbReference type="Proteomes" id="UP000887576">
    <property type="component" value="Unplaced"/>
</dbReference>
<reference evidence="2" key="1">
    <citation type="submission" date="2022-11" db="UniProtKB">
        <authorList>
            <consortium name="WormBaseParasite"/>
        </authorList>
    </citation>
    <scope>IDENTIFICATION</scope>
</reference>
<name>A0AC34QAV7_9BILA</name>
<organism evidence="1 2">
    <name type="scientific">Panagrolaimus sp. JU765</name>
    <dbReference type="NCBI Taxonomy" id="591449"/>
    <lineage>
        <taxon>Eukaryota</taxon>
        <taxon>Metazoa</taxon>
        <taxon>Ecdysozoa</taxon>
        <taxon>Nematoda</taxon>
        <taxon>Chromadorea</taxon>
        <taxon>Rhabditida</taxon>
        <taxon>Tylenchina</taxon>
        <taxon>Panagrolaimomorpha</taxon>
        <taxon>Panagrolaimoidea</taxon>
        <taxon>Panagrolaimidae</taxon>
        <taxon>Panagrolaimus</taxon>
    </lineage>
</organism>
<evidence type="ECO:0000313" key="1">
    <source>
        <dbReference type="Proteomes" id="UP000887576"/>
    </source>
</evidence>
<accession>A0AC34QAV7</accession>
<proteinExistence type="predicted"/>
<dbReference type="WBParaSite" id="JU765_v2.g1465.t1">
    <property type="protein sequence ID" value="JU765_v2.g1465.t1"/>
    <property type="gene ID" value="JU765_v2.g1465"/>
</dbReference>
<sequence length="100" mass="11342">MLKTLTQAKCNRTLEGNIEDMTQVFIDLCKADPNNFEAQATYGKICSGKKEYDKALESFERAVMLARQPQELKLAVQELVLTRAAKEANYLLEQLTQEAK</sequence>
<evidence type="ECO:0000313" key="2">
    <source>
        <dbReference type="WBParaSite" id="JU765_v2.g1465.t1"/>
    </source>
</evidence>
<protein>
    <submittedName>
        <fullName evidence="2">Tetratricopeptide repeat protein</fullName>
    </submittedName>
</protein>